<name>A0A1X1CUE0_9GAMM</name>
<feature type="coiled-coil region" evidence="1">
    <location>
        <begin position="218"/>
        <end position="245"/>
    </location>
</feature>
<protein>
    <submittedName>
        <fullName evidence="4">ATP-dependent dsDNA exonuclease</fullName>
    </submittedName>
</protein>
<dbReference type="PANTHER" id="PTHR32114:SF2">
    <property type="entry name" value="ABC TRANSPORTER ABCH.3"/>
    <property type="match status" value="1"/>
</dbReference>
<dbReference type="GO" id="GO:0006302">
    <property type="term" value="P:double-strand break repair"/>
    <property type="evidence" value="ECO:0007669"/>
    <property type="project" value="InterPro"/>
</dbReference>
<feature type="region of interest" description="Disordered" evidence="2">
    <location>
        <begin position="698"/>
        <end position="771"/>
    </location>
</feature>
<dbReference type="EMBL" id="MLFR01000019">
    <property type="protein sequence ID" value="ORM67934.1"/>
    <property type="molecule type" value="Genomic_DNA"/>
</dbReference>
<feature type="coiled-coil region" evidence="1">
    <location>
        <begin position="387"/>
        <end position="500"/>
    </location>
</feature>
<proteinExistence type="predicted"/>
<dbReference type="InterPro" id="IPR027417">
    <property type="entry name" value="P-loop_NTPase"/>
</dbReference>
<accession>A0A1X1CUE0</accession>
<dbReference type="RefSeq" id="WP_084935850.1">
    <property type="nucleotide sequence ID" value="NZ_MLFR01000019.1"/>
</dbReference>
<sequence length="1225" mass="139904">MKILTLRFKNLNALRGEWFIDFRREPFASNGLFAITGATGAGKTTLLDAICLALYHQTPRLGVLSQTQNELITRDTAECLAEVEFEIKGEAWRAFWSQNRARGQADGKLQAPRVELARVADNQIIADKVGDKLKAIETLSGLDFARFTRSMMLSQGQFAAFLNAKPGERAELLEELTGTEIYGQISMQIYERWRTARTALDTLRARASGMMLLDEARRSELTQQLHTLAAEEKTLSEQLEQAQQQQQWLAQSQQLAQEQQQAEQAGLAADHSWLQAENDRQRLARAEPAEKLREKLQQREQLQRDQQALTQQSQQLLSQQQQAQTALLLGESQYQTAQQARDQAVTDQHQLETLLTEQVIPLDQQLTHGAQQLAEQHRLHTQQQQVLQQSQSALNQHQQASERLHQQLAQQLTFRQQEAALANWGAELPRWQAEIARIEEREQSLAQLSAQQQQQRTQLTQQQQAIAEREQALQPLQHAEAQANQQRQQAEQALTALEAEFASTGLRDALAQHQHQRAARQQLSLLAARWQSLQPQRQQRQQKLAQQQQQHQQDQLALQALREDYKRENQSLLDIRKICELERTIAQLADERAKLQADQPCPLCGSCQHPAIEHYQQLQLGENQQRLAVQEALVAKLKEDGTAKGEQQKLSLQQQQVLQQEISELDQQIAATSEQWQRLSSELALTFTLEQQDAFSHWQQQQDAQETAQQQQLQQRENAARALQQAKDAHLQQQQQLQHQQNAQQLAQQQLNSAQQALDETHQRESHERSAWQQLTQQLEQQLAAHQLVLPERTARGHWLQEGLQRWHAWQQSEKQLSELQPQIAKAESELSNLQNTLTREQQQLDTLQQTLNTLQQHQAEQQQQRQQLFGDRQVVEARQQQQAALQQCEQVLTQQLQQWQHAQSQLHSLNGQCEQITNQLQAMQTRTHDAESAFLAALQQSDFNDEDALRAALLDEQEVQRLRQQLHTLEQQRQQQITLNQQLSQRMSAHQQQRPSTLSDEIAAGLEAQLASLRQALRDNGRHQGEAQQQLNSDAQQRQQQQSLLTQIADDDVSLTHLGRLNDLIGSAKGDKFRRFAQGLTLDHLVWLANRQLDRLHGRYLLQRRASEELELEVVDTWQADATRDTRTLSGGESFLVSLALALALSDLVSHKTRIESLFLDEGFGTLDAETLDTALDALDALNASGKTIGVISHVEAMKERIPVQIRVRKMNGLGYSKLELPGD</sequence>
<dbReference type="Proteomes" id="UP000193558">
    <property type="component" value="Unassembled WGS sequence"/>
</dbReference>
<dbReference type="Pfam" id="PF13476">
    <property type="entry name" value="AAA_23"/>
    <property type="match status" value="1"/>
</dbReference>
<dbReference type="GO" id="GO:0004527">
    <property type="term" value="F:exonuclease activity"/>
    <property type="evidence" value="ECO:0007669"/>
    <property type="project" value="UniProtKB-KW"/>
</dbReference>
<organism evidence="4 5">
    <name type="scientific">Pantoea rwandensis</name>
    <dbReference type="NCBI Taxonomy" id="1076550"/>
    <lineage>
        <taxon>Bacteria</taxon>
        <taxon>Pseudomonadati</taxon>
        <taxon>Pseudomonadota</taxon>
        <taxon>Gammaproteobacteria</taxon>
        <taxon>Enterobacterales</taxon>
        <taxon>Erwiniaceae</taxon>
        <taxon>Pantoea</taxon>
    </lineage>
</organism>
<keyword evidence="4" id="KW-0540">Nuclease</keyword>
<dbReference type="PANTHER" id="PTHR32114">
    <property type="entry name" value="ABC TRANSPORTER ABCH.3"/>
    <property type="match status" value="1"/>
</dbReference>
<feature type="coiled-coil region" evidence="1">
    <location>
        <begin position="289"/>
        <end position="319"/>
    </location>
</feature>
<feature type="coiled-coil region" evidence="1">
    <location>
        <begin position="817"/>
        <end position="927"/>
    </location>
</feature>
<evidence type="ECO:0000259" key="3">
    <source>
        <dbReference type="Pfam" id="PF13476"/>
    </source>
</evidence>
<keyword evidence="1" id="KW-0175">Coiled coil</keyword>
<reference evidence="4 5" key="1">
    <citation type="journal article" date="2017" name="Antonie Van Leeuwenhoek">
        <title>Phylogenomic resolution of the bacterial genus Pantoea and its relationship with Erwinia and Tatumella.</title>
        <authorList>
            <person name="Palmer M."/>
            <person name="Steenkamp E.T."/>
            <person name="Coetzee M.P."/>
            <person name="Chan W.Y."/>
            <person name="van Zyl E."/>
            <person name="De Maayer P."/>
            <person name="Coutinho T.A."/>
            <person name="Blom J."/>
            <person name="Smits T.H."/>
            <person name="Duffy B."/>
            <person name="Venter S.N."/>
        </authorList>
    </citation>
    <scope>NUCLEOTIDE SEQUENCE [LARGE SCALE GENOMIC DNA]</scope>
    <source>
        <strain evidence="4 5">LMG 26275</strain>
    </source>
</reference>
<evidence type="ECO:0000256" key="2">
    <source>
        <dbReference type="SAM" id="MobiDB-lite"/>
    </source>
</evidence>
<evidence type="ECO:0000256" key="1">
    <source>
        <dbReference type="SAM" id="Coils"/>
    </source>
</evidence>
<comment type="caution">
    <text evidence="4">The sequence shown here is derived from an EMBL/GenBank/DDBJ whole genome shotgun (WGS) entry which is preliminary data.</text>
</comment>
<dbReference type="AlphaFoldDB" id="A0A1X1CUE0"/>
<dbReference type="SUPFAM" id="SSF52540">
    <property type="entry name" value="P-loop containing nucleoside triphosphate hydrolases"/>
    <property type="match status" value="1"/>
</dbReference>
<dbReference type="InterPro" id="IPR038729">
    <property type="entry name" value="Rad50/SbcC_AAA"/>
</dbReference>
<feature type="compositionally biased region" description="Low complexity" evidence="2">
    <location>
        <begin position="1029"/>
        <end position="1044"/>
    </location>
</feature>
<feature type="region of interest" description="Disordered" evidence="2">
    <location>
        <begin position="1022"/>
        <end position="1044"/>
    </location>
</feature>
<evidence type="ECO:0000313" key="5">
    <source>
        <dbReference type="Proteomes" id="UP000193558"/>
    </source>
</evidence>
<feature type="compositionally biased region" description="Basic and acidic residues" evidence="2">
    <location>
        <begin position="759"/>
        <end position="770"/>
    </location>
</feature>
<dbReference type="Gene3D" id="3.40.50.300">
    <property type="entry name" value="P-loop containing nucleotide triphosphate hydrolases"/>
    <property type="match status" value="2"/>
</dbReference>
<gene>
    <name evidence="4" type="ORF">HA51_17115</name>
</gene>
<keyword evidence="4" id="KW-0269">Exonuclease</keyword>
<feature type="coiled-coil region" evidence="1">
    <location>
        <begin position="953"/>
        <end position="987"/>
    </location>
</feature>
<dbReference type="GO" id="GO:0016887">
    <property type="term" value="F:ATP hydrolysis activity"/>
    <property type="evidence" value="ECO:0007669"/>
    <property type="project" value="InterPro"/>
</dbReference>
<evidence type="ECO:0000313" key="4">
    <source>
        <dbReference type="EMBL" id="ORM67934.1"/>
    </source>
</evidence>
<keyword evidence="4" id="KW-0378">Hydrolase</keyword>
<feature type="domain" description="Rad50/SbcC-type AAA" evidence="3">
    <location>
        <begin position="6"/>
        <end position="264"/>
    </location>
</feature>
<dbReference type="OrthoDB" id="9795626at2"/>
<feature type="compositionally biased region" description="Low complexity" evidence="2">
    <location>
        <begin position="699"/>
        <end position="758"/>
    </location>
</feature>
<dbReference type="Pfam" id="PF13558">
    <property type="entry name" value="SbcC_Walker_B"/>
    <property type="match status" value="1"/>
</dbReference>